<dbReference type="AlphaFoldDB" id="A0A9W6WQA9"/>
<dbReference type="Proteomes" id="UP001165083">
    <property type="component" value="Unassembled WGS sequence"/>
</dbReference>
<accession>A0A9W6WQA9</accession>
<dbReference type="OrthoDB" id="10358160at2759"/>
<reference evidence="1" key="1">
    <citation type="submission" date="2023-04" db="EMBL/GenBank/DDBJ databases">
        <title>Phytophthora lilii NBRC 32176.</title>
        <authorList>
            <person name="Ichikawa N."/>
            <person name="Sato H."/>
            <person name="Tonouchi N."/>
        </authorList>
    </citation>
    <scope>NUCLEOTIDE SEQUENCE</scope>
    <source>
        <strain evidence="1">NBRC 32176</strain>
    </source>
</reference>
<proteinExistence type="predicted"/>
<protein>
    <submittedName>
        <fullName evidence="1">Unnamed protein product</fullName>
    </submittedName>
</protein>
<sequence>MKWMDTFISLLKGLEDAYRTASNVQGPASKDELKMIDNVNENLTIIREVIFSDAMDIKGQSYEQYDQDEEDPLHTLHDESEASYQKYGEAMKRYEAAKEAVKGNNSKAARSALKAADAAVKATKAVFKAKAKSIRI</sequence>
<name>A0A9W6WQA9_9STRA</name>
<comment type="caution">
    <text evidence="1">The sequence shown here is derived from an EMBL/GenBank/DDBJ whole genome shotgun (WGS) entry which is preliminary data.</text>
</comment>
<organism evidence="1 2">
    <name type="scientific">Phytophthora lilii</name>
    <dbReference type="NCBI Taxonomy" id="2077276"/>
    <lineage>
        <taxon>Eukaryota</taxon>
        <taxon>Sar</taxon>
        <taxon>Stramenopiles</taxon>
        <taxon>Oomycota</taxon>
        <taxon>Peronosporomycetes</taxon>
        <taxon>Peronosporales</taxon>
        <taxon>Peronosporaceae</taxon>
        <taxon>Phytophthora</taxon>
    </lineage>
</organism>
<evidence type="ECO:0000313" key="1">
    <source>
        <dbReference type="EMBL" id="GMF13492.1"/>
    </source>
</evidence>
<gene>
    <name evidence="1" type="ORF">Plil01_000396000</name>
</gene>
<evidence type="ECO:0000313" key="2">
    <source>
        <dbReference type="Proteomes" id="UP001165083"/>
    </source>
</evidence>
<keyword evidence="2" id="KW-1185">Reference proteome</keyword>
<dbReference type="EMBL" id="BSXW01000159">
    <property type="protein sequence ID" value="GMF13492.1"/>
    <property type="molecule type" value="Genomic_DNA"/>
</dbReference>